<feature type="compositionally biased region" description="Low complexity" evidence="1">
    <location>
        <begin position="148"/>
        <end position="157"/>
    </location>
</feature>
<dbReference type="EMBL" id="CAJNOH010008604">
    <property type="protein sequence ID" value="CAF1482887.1"/>
    <property type="molecule type" value="Genomic_DNA"/>
</dbReference>
<organism evidence="3 4">
    <name type="scientific">Rotaria sordida</name>
    <dbReference type="NCBI Taxonomy" id="392033"/>
    <lineage>
        <taxon>Eukaryota</taxon>
        <taxon>Metazoa</taxon>
        <taxon>Spiralia</taxon>
        <taxon>Gnathifera</taxon>
        <taxon>Rotifera</taxon>
        <taxon>Eurotatoria</taxon>
        <taxon>Bdelloidea</taxon>
        <taxon>Philodinida</taxon>
        <taxon>Philodinidae</taxon>
        <taxon>Rotaria</taxon>
    </lineage>
</organism>
<sequence>MYLSSISSEEYATIDETKQLNLCKINQVIYTIRSTIDNDNNNEEEILDNTNILEPTSGFDQIFVQTILYEVMMRLFSFYLLIVNNRSLFTLRLDDAQKWLSIPTEIINILICHELKTKESYKIIKTHRSLLTQQSGLFISLIRHNSMSSSHNVSPSPKVTSPVYTNTTNKQPQSPPVPAKSKYRASNTQLVGINGDNHTQRKIQ</sequence>
<dbReference type="Proteomes" id="UP000663870">
    <property type="component" value="Unassembled WGS sequence"/>
</dbReference>
<evidence type="ECO:0000313" key="2">
    <source>
        <dbReference type="EMBL" id="CAF1482887.1"/>
    </source>
</evidence>
<evidence type="ECO:0000313" key="3">
    <source>
        <dbReference type="EMBL" id="CAF1648779.1"/>
    </source>
</evidence>
<gene>
    <name evidence="3" type="ORF">JXQ802_LOCUS54274</name>
    <name evidence="2" type="ORF">PYM288_LOCUS37837</name>
</gene>
<accession>A0A816EEQ3</accession>
<dbReference type="Proteomes" id="UP000663854">
    <property type="component" value="Unassembled WGS sequence"/>
</dbReference>
<dbReference type="AlphaFoldDB" id="A0A816EEQ3"/>
<feature type="compositionally biased region" description="Polar residues" evidence="1">
    <location>
        <begin position="158"/>
        <end position="172"/>
    </location>
</feature>
<protein>
    <submittedName>
        <fullName evidence="3">Uncharacterized protein</fullName>
    </submittedName>
</protein>
<dbReference type="EMBL" id="CAJNOL010010302">
    <property type="protein sequence ID" value="CAF1648779.1"/>
    <property type="molecule type" value="Genomic_DNA"/>
</dbReference>
<name>A0A816EEQ3_9BILA</name>
<evidence type="ECO:0000256" key="1">
    <source>
        <dbReference type="SAM" id="MobiDB-lite"/>
    </source>
</evidence>
<feature type="region of interest" description="Disordered" evidence="1">
    <location>
        <begin position="148"/>
        <end position="204"/>
    </location>
</feature>
<keyword evidence="4" id="KW-1185">Reference proteome</keyword>
<proteinExistence type="predicted"/>
<comment type="caution">
    <text evidence="3">The sequence shown here is derived from an EMBL/GenBank/DDBJ whole genome shotgun (WGS) entry which is preliminary data.</text>
</comment>
<evidence type="ECO:0000313" key="4">
    <source>
        <dbReference type="Proteomes" id="UP000663870"/>
    </source>
</evidence>
<reference evidence="3" key="1">
    <citation type="submission" date="2021-02" db="EMBL/GenBank/DDBJ databases">
        <authorList>
            <person name="Nowell W R."/>
        </authorList>
    </citation>
    <scope>NUCLEOTIDE SEQUENCE</scope>
</reference>